<keyword evidence="2" id="KW-1185">Reference proteome</keyword>
<accession>A0ABT5IE11</accession>
<sequence>MTRTYPKLPEGIAAQLLSLEPSGGTYEPVYFPCAVTLKSGDQLPCVYICEATKWFQYWGVWPEDDSGKRSLDILQVARVAPSQFALPARFANKLYAEGESGMGYTIFTVVFKDGSTVPYGTGNAIDFVTYPEGKGASDVADVLPHAGRERNDFMICPKYSWCLYSV</sequence>
<gene>
    <name evidence="1" type="ORF">PQU94_09060</name>
</gene>
<protein>
    <submittedName>
        <fullName evidence="1">Uncharacterized protein</fullName>
    </submittedName>
</protein>
<name>A0ABT5IE11_9CAUL</name>
<proteinExistence type="predicted"/>
<dbReference type="EMBL" id="JAQQKW010000004">
    <property type="protein sequence ID" value="MDC7694429.1"/>
    <property type="molecule type" value="Genomic_DNA"/>
</dbReference>
<dbReference type="Proteomes" id="UP001216595">
    <property type="component" value="Unassembled WGS sequence"/>
</dbReference>
<reference evidence="1 2" key="1">
    <citation type="submission" date="2023-01" db="EMBL/GenBank/DDBJ databases">
        <title>Novel species of the genus Asticcacaulis isolated from rivers.</title>
        <authorList>
            <person name="Lu H."/>
        </authorList>
    </citation>
    <scope>NUCLEOTIDE SEQUENCE [LARGE SCALE GENOMIC DNA]</scope>
    <source>
        <strain evidence="1 2">DXS10W</strain>
    </source>
</reference>
<comment type="caution">
    <text evidence="1">The sequence shown here is derived from an EMBL/GenBank/DDBJ whole genome shotgun (WGS) entry which is preliminary data.</text>
</comment>
<organism evidence="1 2">
    <name type="scientific">Asticcacaulis currens</name>
    <dbReference type="NCBI Taxonomy" id="2984210"/>
    <lineage>
        <taxon>Bacteria</taxon>
        <taxon>Pseudomonadati</taxon>
        <taxon>Pseudomonadota</taxon>
        <taxon>Alphaproteobacteria</taxon>
        <taxon>Caulobacterales</taxon>
        <taxon>Caulobacteraceae</taxon>
        <taxon>Asticcacaulis</taxon>
    </lineage>
</organism>
<evidence type="ECO:0000313" key="1">
    <source>
        <dbReference type="EMBL" id="MDC7694429.1"/>
    </source>
</evidence>
<dbReference type="RefSeq" id="WP_272741137.1">
    <property type="nucleotide sequence ID" value="NZ_JAQQKW010000004.1"/>
</dbReference>
<evidence type="ECO:0000313" key="2">
    <source>
        <dbReference type="Proteomes" id="UP001216595"/>
    </source>
</evidence>